<dbReference type="EMBL" id="KN847479">
    <property type="protein sequence ID" value="KIX03318.1"/>
    <property type="molecule type" value="Genomic_DNA"/>
</dbReference>
<feature type="compositionally biased region" description="Acidic residues" evidence="1">
    <location>
        <begin position="172"/>
        <end position="198"/>
    </location>
</feature>
<evidence type="ECO:0000313" key="3">
    <source>
        <dbReference type="Proteomes" id="UP000053617"/>
    </source>
</evidence>
<gene>
    <name evidence="2" type="ORF">Z518_06870</name>
</gene>
<evidence type="ECO:0000256" key="1">
    <source>
        <dbReference type="SAM" id="MobiDB-lite"/>
    </source>
</evidence>
<dbReference type="Proteomes" id="UP000053617">
    <property type="component" value="Unassembled WGS sequence"/>
</dbReference>
<organism evidence="2 3">
    <name type="scientific">Rhinocladiella mackenziei CBS 650.93</name>
    <dbReference type="NCBI Taxonomy" id="1442369"/>
    <lineage>
        <taxon>Eukaryota</taxon>
        <taxon>Fungi</taxon>
        <taxon>Dikarya</taxon>
        <taxon>Ascomycota</taxon>
        <taxon>Pezizomycotina</taxon>
        <taxon>Eurotiomycetes</taxon>
        <taxon>Chaetothyriomycetidae</taxon>
        <taxon>Chaetothyriales</taxon>
        <taxon>Herpotrichiellaceae</taxon>
        <taxon>Rhinocladiella</taxon>
    </lineage>
</organism>
<keyword evidence="3" id="KW-1185">Reference proteome</keyword>
<proteinExistence type="predicted"/>
<dbReference type="RefSeq" id="XP_013270454.1">
    <property type="nucleotide sequence ID" value="XM_013415000.1"/>
</dbReference>
<sequence>MSRRTPGSGMSSTRSDANLYLDLRSHRHALNRVSKQSAKYYGYRGVHPGWVNQPYLALRPDTIASFSDPCPRTAYASCAPTLRHPAHMHVSTWTKRDMWLDRERGIWPLDRRHHKGKKIREKYCWKYTEKELGRRMRVKTRGLEGAVSGAEIEARYGDDYYLCRFGDDDVEEEGYDDRDGDGGDDEEGEEGDVEEFIEDGASFVDEQELSEKETDVDNEDGFNIISERDFDVLSISSIEEDDGEGT</sequence>
<protein>
    <submittedName>
        <fullName evidence="2">Uncharacterized protein</fullName>
    </submittedName>
</protein>
<dbReference type="AlphaFoldDB" id="A0A0D2GYP8"/>
<reference evidence="2 3" key="1">
    <citation type="submission" date="2015-01" db="EMBL/GenBank/DDBJ databases">
        <title>The Genome Sequence of Rhinocladiella mackenzie CBS 650.93.</title>
        <authorList>
            <consortium name="The Broad Institute Genomics Platform"/>
            <person name="Cuomo C."/>
            <person name="de Hoog S."/>
            <person name="Gorbushina A."/>
            <person name="Stielow B."/>
            <person name="Teixiera M."/>
            <person name="Abouelleil A."/>
            <person name="Chapman S.B."/>
            <person name="Priest M."/>
            <person name="Young S.K."/>
            <person name="Wortman J."/>
            <person name="Nusbaum C."/>
            <person name="Birren B."/>
        </authorList>
    </citation>
    <scope>NUCLEOTIDE SEQUENCE [LARGE SCALE GENOMIC DNA]</scope>
    <source>
        <strain evidence="2 3">CBS 650.93</strain>
    </source>
</reference>
<accession>A0A0D2GYP8</accession>
<dbReference type="OrthoDB" id="4136123at2759"/>
<feature type="region of interest" description="Disordered" evidence="1">
    <location>
        <begin position="172"/>
        <end position="223"/>
    </location>
</feature>
<evidence type="ECO:0000313" key="2">
    <source>
        <dbReference type="EMBL" id="KIX03318.1"/>
    </source>
</evidence>
<name>A0A0D2GYP8_9EURO</name>
<dbReference type="HOGENOM" id="CLU_078827_0_0_1"/>
<dbReference type="VEuPathDB" id="FungiDB:Z518_06870"/>
<dbReference type="GeneID" id="25294941"/>